<dbReference type="SUPFAM" id="SSF54631">
    <property type="entry name" value="CBS-domain pair"/>
    <property type="match status" value="1"/>
</dbReference>
<feature type="domain" description="CBS" evidence="3">
    <location>
        <begin position="76"/>
        <end position="131"/>
    </location>
</feature>
<dbReference type="PANTHER" id="PTHR43080">
    <property type="entry name" value="CBS DOMAIN-CONTAINING PROTEIN CBSX3, MITOCHONDRIAL"/>
    <property type="match status" value="1"/>
</dbReference>
<dbReference type="CDD" id="cd04623">
    <property type="entry name" value="CBS_pair_bac_euk"/>
    <property type="match status" value="1"/>
</dbReference>
<proteinExistence type="predicted"/>
<dbReference type="InterPro" id="IPR046342">
    <property type="entry name" value="CBS_dom_sf"/>
</dbReference>
<dbReference type="EMBL" id="JACRIW010000048">
    <property type="protein sequence ID" value="MBI5169289.1"/>
    <property type="molecule type" value="Genomic_DNA"/>
</dbReference>
<dbReference type="InterPro" id="IPR051257">
    <property type="entry name" value="Diverse_CBS-Domain"/>
</dbReference>
<dbReference type="AlphaFoldDB" id="A0A933WAG8"/>
<evidence type="ECO:0000256" key="1">
    <source>
        <dbReference type="ARBA" id="ARBA00023122"/>
    </source>
</evidence>
<dbReference type="InterPro" id="IPR000644">
    <property type="entry name" value="CBS_dom"/>
</dbReference>
<name>A0A933WAG8_UNCEI</name>
<dbReference type="PROSITE" id="PS51371">
    <property type="entry name" value="CBS"/>
    <property type="match status" value="1"/>
</dbReference>
<evidence type="ECO:0000256" key="2">
    <source>
        <dbReference type="PROSITE-ProRule" id="PRU00703"/>
    </source>
</evidence>
<accession>A0A933WAG8</accession>
<evidence type="ECO:0000259" key="3">
    <source>
        <dbReference type="PROSITE" id="PS51371"/>
    </source>
</evidence>
<protein>
    <submittedName>
        <fullName evidence="4">CBS domain-containing protein</fullName>
    </submittedName>
</protein>
<organism evidence="4 5">
    <name type="scientific">Eiseniibacteriota bacterium</name>
    <dbReference type="NCBI Taxonomy" id="2212470"/>
    <lineage>
        <taxon>Bacteria</taxon>
        <taxon>Candidatus Eiseniibacteriota</taxon>
    </lineage>
</organism>
<dbReference type="Proteomes" id="UP000696931">
    <property type="component" value="Unassembled WGS sequence"/>
</dbReference>
<dbReference type="PANTHER" id="PTHR43080:SF2">
    <property type="entry name" value="CBS DOMAIN-CONTAINING PROTEIN"/>
    <property type="match status" value="1"/>
</dbReference>
<dbReference type="SMART" id="SM00116">
    <property type="entry name" value="CBS"/>
    <property type="match status" value="2"/>
</dbReference>
<dbReference type="Pfam" id="PF00571">
    <property type="entry name" value="CBS"/>
    <property type="match status" value="2"/>
</dbReference>
<reference evidence="4" key="1">
    <citation type="submission" date="2020-07" db="EMBL/GenBank/DDBJ databases">
        <title>Huge and variable diversity of episymbiotic CPR bacteria and DPANN archaea in groundwater ecosystems.</title>
        <authorList>
            <person name="He C.Y."/>
            <person name="Keren R."/>
            <person name="Whittaker M."/>
            <person name="Farag I.F."/>
            <person name="Doudna J."/>
            <person name="Cate J.H.D."/>
            <person name="Banfield J.F."/>
        </authorList>
    </citation>
    <scope>NUCLEOTIDE SEQUENCE</scope>
    <source>
        <strain evidence="4">NC_groundwater_1813_Pr3_B-0.1um_71_17</strain>
    </source>
</reference>
<comment type="caution">
    <text evidence="4">The sequence shown here is derived from an EMBL/GenBank/DDBJ whole genome shotgun (WGS) entry which is preliminary data.</text>
</comment>
<dbReference type="InterPro" id="IPR044725">
    <property type="entry name" value="CBSX3_CBS_dom"/>
</dbReference>
<gene>
    <name evidence="4" type="ORF">HZA61_07360</name>
</gene>
<sequence>MHRISDILARKGSQVYRIGIAESVLAAVAEMARHDASSLVVQSGGDVAGIFTERDLARRVTLQGRDPAATRVGEVMTPQVLCIAPETRISDAMALMTQQRVRHLPVVQDGEVKGVVSIGDLVKCVASEQEVELRYLAAYIRGEYAV</sequence>
<evidence type="ECO:0000313" key="5">
    <source>
        <dbReference type="Proteomes" id="UP000696931"/>
    </source>
</evidence>
<evidence type="ECO:0000313" key="4">
    <source>
        <dbReference type="EMBL" id="MBI5169289.1"/>
    </source>
</evidence>
<keyword evidence="1 2" id="KW-0129">CBS domain</keyword>
<dbReference type="Gene3D" id="3.10.580.10">
    <property type="entry name" value="CBS-domain"/>
    <property type="match status" value="1"/>
</dbReference>